<keyword evidence="3 6" id="KW-0285">Flavoprotein</keyword>
<dbReference type="Pfam" id="PF00441">
    <property type="entry name" value="Acyl-CoA_dh_1"/>
    <property type="match status" value="1"/>
</dbReference>
<proteinExistence type="inferred from homology"/>
<dbReference type="GO" id="GO:0050660">
    <property type="term" value="F:flavin adenine dinucleotide binding"/>
    <property type="evidence" value="ECO:0007669"/>
    <property type="project" value="InterPro"/>
</dbReference>
<dbReference type="Gene3D" id="2.40.110.10">
    <property type="entry name" value="Butyryl-CoA Dehydrogenase, subunit A, domain 2"/>
    <property type="match status" value="1"/>
</dbReference>
<dbReference type="AlphaFoldDB" id="A0A2T0M1I3"/>
<dbReference type="Proteomes" id="UP000238362">
    <property type="component" value="Unassembled WGS sequence"/>
</dbReference>
<dbReference type="InterPro" id="IPR009075">
    <property type="entry name" value="AcylCo_DH/oxidase_C"/>
</dbReference>
<dbReference type="FunFam" id="2.40.110.10:FF:000002">
    <property type="entry name" value="Acyl-CoA dehydrogenase fadE12"/>
    <property type="match status" value="1"/>
</dbReference>
<comment type="caution">
    <text evidence="10">The sequence shown here is derived from an EMBL/GenBank/DDBJ whole genome shotgun (WGS) entry which is preliminary data.</text>
</comment>
<dbReference type="InterPro" id="IPR050741">
    <property type="entry name" value="Acyl-CoA_dehydrogenase"/>
</dbReference>
<dbReference type="PANTHER" id="PTHR48083">
    <property type="entry name" value="MEDIUM-CHAIN SPECIFIC ACYL-COA DEHYDROGENASE, MITOCHONDRIAL-RELATED"/>
    <property type="match status" value="1"/>
</dbReference>
<feature type="domain" description="Acyl-CoA dehydrogenase/oxidase C-terminal" evidence="7">
    <location>
        <begin position="237"/>
        <end position="385"/>
    </location>
</feature>
<comment type="cofactor">
    <cofactor evidence="1 6">
        <name>FAD</name>
        <dbReference type="ChEBI" id="CHEBI:57692"/>
    </cofactor>
</comment>
<name>A0A2T0M1I3_9PSEU</name>
<dbReference type="GO" id="GO:0033539">
    <property type="term" value="P:fatty acid beta-oxidation using acyl-CoA dehydrogenase"/>
    <property type="evidence" value="ECO:0007669"/>
    <property type="project" value="TreeGrafter"/>
</dbReference>
<reference evidence="10 11" key="1">
    <citation type="submission" date="2018-03" db="EMBL/GenBank/DDBJ databases">
        <title>Genomic Encyclopedia of Type Strains, Phase III (KMG-III): the genomes of soil and plant-associated and newly described type strains.</title>
        <authorList>
            <person name="Whitman W."/>
        </authorList>
    </citation>
    <scope>NUCLEOTIDE SEQUENCE [LARGE SCALE GENOMIC DNA]</scope>
    <source>
        <strain evidence="10 11">CGMCC 4.7125</strain>
    </source>
</reference>
<evidence type="ECO:0000259" key="7">
    <source>
        <dbReference type="Pfam" id="PF00441"/>
    </source>
</evidence>
<gene>
    <name evidence="10" type="ORF">B0I33_102580</name>
</gene>
<dbReference type="Gene3D" id="1.20.140.10">
    <property type="entry name" value="Butyryl-CoA Dehydrogenase, subunit A, domain 3"/>
    <property type="match status" value="1"/>
</dbReference>
<dbReference type="SUPFAM" id="SSF56645">
    <property type="entry name" value="Acyl-CoA dehydrogenase NM domain-like"/>
    <property type="match status" value="1"/>
</dbReference>
<dbReference type="InterPro" id="IPR013786">
    <property type="entry name" value="AcylCoA_DH/ox_N"/>
</dbReference>
<dbReference type="PANTHER" id="PTHR48083:SF2">
    <property type="entry name" value="MEDIUM-CHAIN SPECIFIC ACYL-COA DEHYDROGENASE, MITOCHONDRIAL"/>
    <property type="match status" value="1"/>
</dbReference>
<evidence type="ECO:0000256" key="1">
    <source>
        <dbReference type="ARBA" id="ARBA00001974"/>
    </source>
</evidence>
<dbReference type="InterPro" id="IPR037069">
    <property type="entry name" value="AcylCoA_DH/ox_N_sf"/>
</dbReference>
<dbReference type="InterPro" id="IPR036250">
    <property type="entry name" value="AcylCo_DH-like_C"/>
</dbReference>
<evidence type="ECO:0000259" key="8">
    <source>
        <dbReference type="Pfam" id="PF02770"/>
    </source>
</evidence>
<evidence type="ECO:0000256" key="3">
    <source>
        <dbReference type="ARBA" id="ARBA00022630"/>
    </source>
</evidence>
<keyword evidence="11" id="KW-1185">Reference proteome</keyword>
<evidence type="ECO:0000256" key="2">
    <source>
        <dbReference type="ARBA" id="ARBA00009347"/>
    </source>
</evidence>
<evidence type="ECO:0000259" key="9">
    <source>
        <dbReference type="Pfam" id="PF02771"/>
    </source>
</evidence>
<dbReference type="InterPro" id="IPR046373">
    <property type="entry name" value="Acyl-CoA_Oxase/DH_mid-dom_sf"/>
</dbReference>
<dbReference type="Gene3D" id="1.10.540.10">
    <property type="entry name" value="Acyl-CoA dehydrogenase/oxidase, N-terminal domain"/>
    <property type="match status" value="1"/>
</dbReference>
<dbReference type="InterPro" id="IPR006091">
    <property type="entry name" value="Acyl-CoA_Oxase/DH_mid-dom"/>
</dbReference>
<dbReference type="SUPFAM" id="SSF47203">
    <property type="entry name" value="Acyl-CoA dehydrogenase C-terminal domain-like"/>
    <property type="match status" value="1"/>
</dbReference>
<evidence type="ECO:0000256" key="4">
    <source>
        <dbReference type="ARBA" id="ARBA00022827"/>
    </source>
</evidence>
<dbReference type="GO" id="GO:0005737">
    <property type="term" value="C:cytoplasm"/>
    <property type="evidence" value="ECO:0007669"/>
    <property type="project" value="TreeGrafter"/>
</dbReference>
<feature type="domain" description="Acyl-CoA oxidase/dehydrogenase middle" evidence="8">
    <location>
        <begin position="131"/>
        <end position="224"/>
    </location>
</feature>
<comment type="similarity">
    <text evidence="2 6">Belongs to the acyl-CoA dehydrogenase family.</text>
</comment>
<evidence type="ECO:0000313" key="11">
    <source>
        <dbReference type="Proteomes" id="UP000238362"/>
    </source>
</evidence>
<evidence type="ECO:0000256" key="5">
    <source>
        <dbReference type="ARBA" id="ARBA00023002"/>
    </source>
</evidence>
<keyword evidence="4 6" id="KW-0274">FAD</keyword>
<dbReference type="InterPro" id="IPR009100">
    <property type="entry name" value="AcylCoA_DH/oxidase_NM_dom_sf"/>
</dbReference>
<dbReference type="GO" id="GO:0003995">
    <property type="term" value="F:acyl-CoA dehydrogenase activity"/>
    <property type="evidence" value="ECO:0007669"/>
    <property type="project" value="TreeGrafter"/>
</dbReference>
<organism evidence="10 11">
    <name type="scientific">Prauserella shujinwangii</name>
    <dbReference type="NCBI Taxonomy" id="1453103"/>
    <lineage>
        <taxon>Bacteria</taxon>
        <taxon>Bacillati</taxon>
        <taxon>Actinomycetota</taxon>
        <taxon>Actinomycetes</taxon>
        <taxon>Pseudonocardiales</taxon>
        <taxon>Pseudonocardiaceae</taxon>
        <taxon>Prauserella</taxon>
    </lineage>
</organism>
<evidence type="ECO:0000313" key="10">
    <source>
        <dbReference type="EMBL" id="PRX50459.1"/>
    </source>
</evidence>
<dbReference type="EMBL" id="PVNH01000002">
    <property type="protein sequence ID" value="PRX50459.1"/>
    <property type="molecule type" value="Genomic_DNA"/>
</dbReference>
<dbReference type="Pfam" id="PF02770">
    <property type="entry name" value="Acyl-CoA_dh_M"/>
    <property type="match status" value="1"/>
</dbReference>
<dbReference type="Pfam" id="PF02771">
    <property type="entry name" value="Acyl-CoA_dh_N"/>
    <property type="match status" value="1"/>
</dbReference>
<accession>A0A2T0M1I3</accession>
<protein>
    <submittedName>
        <fullName evidence="10">Acyl-CoA dehydrogenase</fullName>
    </submittedName>
</protein>
<dbReference type="FunFam" id="1.20.140.10:FF:000001">
    <property type="entry name" value="Acyl-CoA dehydrogenase"/>
    <property type="match status" value="1"/>
</dbReference>
<feature type="domain" description="Acyl-CoA dehydrogenase/oxidase N-terminal" evidence="9">
    <location>
        <begin position="18"/>
        <end position="126"/>
    </location>
</feature>
<keyword evidence="5 6" id="KW-0560">Oxidoreductase</keyword>
<evidence type="ECO:0000256" key="6">
    <source>
        <dbReference type="RuleBase" id="RU362125"/>
    </source>
</evidence>
<sequence>MVPVFRAKGIGVDFSVPDELSLFVESVRRFREKELMPLEQDFLRAGRLDPVVRTALEETARKQGFWALEVPEEHGGQGLGALAACLVAEELFKHPAMFEFGGSPEPVLYHAGPEQRERYLQPIVEGAKRCCYAFTEPGGGSDLAAIRTTATRDGNSWVINGTKTFISGAERADFVIVFATTDRELGARGVTCFLVDKGTPGFQLSRPIPTMGDDWEPYELSFEHCVVPDGQRLGDVGKGWSLAEDQLTHGRLKIAAYQLGIAQRCIDIAVEWAKNRVTWGKPLATRQAVQWMLADSVTELEAARMMVYRAAWLYDERGSVGREAFMAKLFATEMAQRVTDRCLQILGGLGYSRELPIQSFYRQVRLWRIGHGTAEIHRWMIARDLLGVSARD</sequence>